<dbReference type="PANTHER" id="PTHR46797:SF19">
    <property type="entry name" value="BLL2473 PROTEIN"/>
    <property type="match status" value="1"/>
</dbReference>
<dbReference type="Gene3D" id="2.60.120.10">
    <property type="entry name" value="Jelly Rolls"/>
    <property type="match status" value="1"/>
</dbReference>
<dbReference type="InterPro" id="IPR001387">
    <property type="entry name" value="Cro/C1-type_HTH"/>
</dbReference>
<dbReference type="Pfam" id="PF07883">
    <property type="entry name" value="Cupin_2"/>
    <property type="match status" value="1"/>
</dbReference>
<name>A0ABT1C0Y2_9BACT</name>
<dbReference type="PANTHER" id="PTHR46797">
    <property type="entry name" value="HTH-TYPE TRANSCRIPTIONAL REGULATOR"/>
    <property type="match status" value="1"/>
</dbReference>
<feature type="domain" description="HTH cro/C1-type" evidence="2">
    <location>
        <begin position="12"/>
        <end position="66"/>
    </location>
</feature>
<dbReference type="Gene3D" id="1.10.260.40">
    <property type="entry name" value="lambda repressor-like DNA-binding domains"/>
    <property type="match status" value="1"/>
</dbReference>
<protein>
    <submittedName>
        <fullName evidence="3">XRE family transcriptional regulator</fullName>
    </submittedName>
</protein>
<dbReference type="InterPro" id="IPR013096">
    <property type="entry name" value="Cupin_2"/>
</dbReference>
<keyword evidence="4" id="KW-1185">Reference proteome</keyword>
<evidence type="ECO:0000313" key="3">
    <source>
        <dbReference type="EMBL" id="MCO6026278.1"/>
    </source>
</evidence>
<dbReference type="SMART" id="SM00530">
    <property type="entry name" value="HTH_XRE"/>
    <property type="match status" value="1"/>
</dbReference>
<evidence type="ECO:0000256" key="1">
    <source>
        <dbReference type="ARBA" id="ARBA00023125"/>
    </source>
</evidence>
<dbReference type="CDD" id="cd00093">
    <property type="entry name" value="HTH_XRE"/>
    <property type="match status" value="1"/>
</dbReference>
<comment type="caution">
    <text evidence="3">The sequence shown here is derived from an EMBL/GenBank/DDBJ whole genome shotgun (WGS) entry which is preliminary data.</text>
</comment>
<dbReference type="SUPFAM" id="SSF51182">
    <property type="entry name" value="RmlC-like cupins"/>
    <property type="match status" value="1"/>
</dbReference>
<dbReference type="RefSeq" id="WP_252761633.1">
    <property type="nucleotide sequence ID" value="NZ_JAMXLY010000046.1"/>
</dbReference>
<keyword evidence="1" id="KW-0238">DNA-binding</keyword>
<dbReference type="Proteomes" id="UP001204015">
    <property type="component" value="Unassembled WGS sequence"/>
</dbReference>
<dbReference type="PROSITE" id="PS50943">
    <property type="entry name" value="HTH_CROC1"/>
    <property type="match status" value="1"/>
</dbReference>
<organism evidence="3 4">
    <name type="scientific">Segatella cerevisiae</name>
    <dbReference type="NCBI Taxonomy" id="2053716"/>
    <lineage>
        <taxon>Bacteria</taxon>
        <taxon>Pseudomonadati</taxon>
        <taxon>Bacteroidota</taxon>
        <taxon>Bacteroidia</taxon>
        <taxon>Bacteroidales</taxon>
        <taxon>Prevotellaceae</taxon>
        <taxon>Segatella</taxon>
    </lineage>
</organism>
<dbReference type="InterPro" id="IPR010982">
    <property type="entry name" value="Lambda_DNA-bd_dom_sf"/>
</dbReference>
<dbReference type="Pfam" id="PF01381">
    <property type="entry name" value="HTH_3"/>
    <property type="match status" value="1"/>
</dbReference>
<proteinExistence type="predicted"/>
<dbReference type="EMBL" id="JAMXLY010000046">
    <property type="protein sequence ID" value="MCO6026278.1"/>
    <property type="molecule type" value="Genomic_DNA"/>
</dbReference>
<evidence type="ECO:0000259" key="2">
    <source>
        <dbReference type="PROSITE" id="PS50943"/>
    </source>
</evidence>
<gene>
    <name evidence="3" type="ORF">NG821_10575</name>
</gene>
<reference evidence="3 4" key="1">
    <citation type="submission" date="2022-06" db="EMBL/GenBank/DDBJ databases">
        <title>A taxonomic note on the genus Prevotella: Description of four novel genera and emended description of the genera Hallella and Xylanibacter.</title>
        <authorList>
            <person name="Hitch T.C.A."/>
        </authorList>
    </citation>
    <scope>NUCLEOTIDE SEQUENCE [LARGE SCALE GENOMIC DNA]</scope>
    <source>
        <strain evidence="3 4">DSM 100619</strain>
    </source>
</reference>
<sequence>MEEDIKQIGERLKGLREVLNIPAQEVADLCGITLEHYKKIEAGEADPSVYRLSKISKRYGIDLEVLLFGEEPHMSSYYITRKGEGPEIDRGDDYKYQSIASGFRGRKVDPFIAQVDPLPGDKNHSKNTTNGQEFVMVFIGTLELTIDDKVLVLNEGDSIYYDGRVPHCMRALNGHSAIFLDIVID</sequence>
<dbReference type="InterPro" id="IPR011051">
    <property type="entry name" value="RmlC_Cupin_sf"/>
</dbReference>
<dbReference type="SUPFAM" id="SSF47413">
    <property type="entry name" value="lambda repressor-like DNA-binding domains"/>
    <property type="match status" value="1"/>
</dbReference>
<dbReference type="CDD" id="cd02209">
    <property type="entry name" value="cupin_XRE_C"/>
    <property type="match status" value="1"/>
</dbReference>
<accession>A0ABT1C0Y2</accession>
<dbReference type="InterPro" id="IPR014710">
    <property type="entry name" value="RmlC-like_jellyroll"/>
</dbReference>
<evidence type="ECO:0000313" key="4">
    <source>
        <dbReference type="Proteomes" id="UP001204015"/>
    </source>
</evidence>
<dbReference type="InterPro" id="IPR050807">
    <property type="entry name" value="TransReg_Diox_bact_type"/>
</dbReference>